<dbReference type="GO" id="GO:0005524">
    <property type="term" value="F:ATP binding"/>
    <property type="evidence" value="ECO:0007669"/>
    <property type="project" value="UniProtKB-KW"/>
</dbReference>
<feature type="domain" description="RecF/RecN/SMC N-terminal" evidence="10">
    <location>
        <begin position="15"/>
        <end position="515"/>
    </location>
</feature>
<evidence type="ECO:0000256" key="9">
    <source>
        <dbReference type="PIRNR" id="PIRNR003128"/>
    </source>
</evidence>
<organism evidence="11 12">
    <name type="scientific">Aeromicrobium erythreum</name>
    <dbReference type="NCBI Taxonomy" id="2041"/>
    <lineage>
        <taxon>Bacteria</taxon>
        <taxon>Bacillati</taxon>
        <taxon>Actinomycetota</taxon>
        <taxon>Actinomycetes</taxon>
        <taxon>Propionibacteriales</taxon>
        <taxon>Nocardioidaceae</taxon>
        <taxon>Aeromicrobium</taxon>
    </lineage>
</organism>
<evidence type="ECO:0000256" key="6">
    <source>
        <dbReference type="ARBA" id="ARBA00022840"/>
    </source>
</evidence>
<dbReference type="FunFam" id="3.40.50.300:FF:000319">
    <property type="entry name" value="DNA repair protein RecN"/>
    <property type="match status" value="1"/>
</dbReference>
<evidence type="ECO:0000256" key="7">
    <source>
        <dbReference type="ARBA" id="ARBA00023204"/>
    </source>
</evidence>
<keyword evidence="12" id="KW-1185">Reference proteome</keyword>
<dbReference type="Gene3D" id="3.40.50.300">
    <property type="entry name" value="P-loop containing nucleotide triphosphate hydrolases"/>
    <property type="match status" value="2"/>
</dbReference>
<dbReference type="InterPro" id="IPR027417">
    <property type="entry name" value="P-loop_NTPase"/>
</dbReference>
<evidence type="ECO:0000259" key="10">
    <source>
        <dbReference type="Pfam" id="PF02463"/>
    </source>
</evidence>
<keyword evidence="7 9" id="KW-0234">DNA repair</keyword>
<keyword evidence="6" id="KW-0067">ATP-binding</keyword>
<evidence type="ECO:0000256" key="4">
    <source>
        <dbReference type="ARBA" id="ARBA00022741"/>
    </source>
</evidence>
<comment type="function">
    <text evidence="1 9">May be involved in recombinational repair of damaged DNA.</text>
</comment>
<evidence type="ECO:0000256" key="3">
    <source>
        <dbReference type="ARBA" id="ARBA00021315"/>
    </source>
</evidence>
<keyword evidence="4" id="KW-0547">Nucleotide-binding</keyword>
<evidence type="ECO:0000313" key="12">
    <source>
        <dbReference type="Proteomes" id="UP000067689"/>
    </source>
</evidence>
<dbReference type="NCBIfam" id="TIGR00634">
    <property type="entry name" value="recN"/>
    <property type="match status" value="1"/>
</dbReference>
<sequence length="561" mass="58820">MWQHLRLSSLGVIESAELELDAGFTVITGETGAGKTMVVTALGLLRGGRADAGLVRHGERQARVEASVEVPGGSPVVRAVEDAGGTVDDDVVVLGRVLSAQGRSRAVAGGATVPAAVLSDVTDALVAVHGQSDQHRLLRGSAQRSALDAFAGDALAALSEEYAPRYARLRSARARLGELRQHGQERARQLDLLQHGLAEIADVEPREGEDEELVTEEGRLAHAEALVQAALTAHEGLAGDHGAAARDVVASGSAALQDVAGHDPELDDMAQRLREVGILLDEVAADLSAYAHGVEVDPARLAAVQERRAALAALQRKYGPSLADVLAWQEKAAAEAGELDHDDQAIADLEAEVEALEPQVLDLAHRMSEVRREAGARLADLVGEELTQLAMPSARLEVAVSVPEDAVPAAHGIDDVELLFAANNGSAPRPLAKGASGGELSRLMLALEVVLADQGTVPTLVFDEVDAGIGGRAAVEVGRRLARLAEGPQVLAVTHLPQVAAFAHHHFHVMKDDDGNVTSSSVVRLDGQARVDELARMLAGQDESEAAQAHARELLELAGRL</sequence>
<comment type="similarity">
    <text evidence="2 9">Belongs to the RecN family.</text>
</comment>
<reference evidence="11 12" key="1">
    <citation type="journal article" date="1991" name="Int. J. Syst. Bacteriol.">
        <title>Description of the erythromycin-producing bacterium Arthrobacter sp. strain NRRL B-3381 as Aeromicrobium erythreum gen. nov., sp. nov.</title>
        <authorList>
            <person name="Miller E.S."/>
            <person name="Woese C.R."/>
            <person name="Brenner S."/>
        </authorList>
    </citation>
    <scope>NUCLEOTIDE SEQUENCE [LARGE SCALE GENOMIC DNA]</scope>
    <source>
        <strain evidence="11 12">AR18</strain>
    </source>
</reference>
<evidence type="ECO:0000313" key="11">
    <source>
        <dbReference type="EMBL" id="ALX05432.1"/>
    </source>
</evidence>
<accession>A0A0U3T471</accession>
<proteinExistence type="inferred from homology"/>
<evidence type="ECO:0000256" key="2">
    <source>
        <dbReference type="ARBA" id="ARBA00009441"/>
    </source>
</evidence>
<dbReference type="AlphaFoldDB" id="A0A0U3T471"/>
<dbReference type="KEGG" id="aer:AERYTH_12345"/>
<protein>
    <recommendedName>
        <fullName evidence="3 9">DNA repair protein RecN</fullName>
    </recommendedName>
    <alternativeName>
        <fullName evidence="8 9">Recombination protein N</fullName>
    </alternativeName>
</protein>
<dbReference type="STRING" id="2041.AERYTH_12345"/>
<dbReference type="PIRSF" id="PIRSF003128">
    <property type="entry name" value="RecN"/>
    <property type="match status" value="1"/>
</dbReference>
<dbReference type="SUPFAM" id="SSF52540">
    <property type="entry name" value="P-loop containing nucleoside triphosphate hydrolases"/>
    <property type="match status" value="1"/>
</dbReference>
<dbReference type="InterPro" id="IPR003395">
    <property type="entry name" value="RecF/RecN/SMC_N"/>
</dbReference>
<dbReference type="InterPro" id="IPR004604">
    <property type="entry name" value="DNA_recomb/repair_RecN"/>
</dbReference>
<dbReference type="PANTHER" id="PTHR11059">
    <property type="entry name" value="DNA REPAIR PROTEIN RECN"/>
    <property type="match status" value="1"/>
</dbReference>
<dbReference type="GO" id="GO:0009432">
    <property type="term" value="P:SOS response"/>
    <property type="evidence" value="ECO:0007669"/>
    <property type="project" value="TreeGrafter"/>
</dbReference>
<evidence type="ECO:0000256" key="8">
    <source>
        <dbReference type="ARBA" id="ARBA00033408"/>
    </source>
</evidence>
<dbReference type="RefSeq" id="WP_067859138.1">
    <property type="nucleotide sequence ID" value="NZ_CP011502.1"/>
</dbReference>
<dbReference type="CDD" id="cd03241">
    <property type="entry name" value="ABC_RecN"/>
    <property type="match status" value="1"/>
</dbReference>
<evidence type="ECO:0000256" key="5">
    <source>
        <dbReference type="ARBA" id="ARBA00022763"/>
    </source>
</evidence>
<dbReference type="PATRIC" id="fig|2041.4.peg.2570"/>
<dbReference type="GO" id="GO:0006310">
    <property type="term" value="P:DNA recombination"/>
    <property type="evidence" value="ECO:0007669"/>
    <property type="project" value="InterPro"/>
</dbReference>
<dbReference type="FunFam" id="3.40.50.300:FF:000356">
    <property type="entry name" value="DNA repair protein RecN"/>
    <property type="match status" value="1"/>
</dbReference>
<dbReference type="GO" id="GO:0043590">
    <property type="term" value="C:bacterial nucleoid"/>
    <property type="evidence" value="ECO:0007669"/>
    <property type="project" value="TreeGrafter"/>
</dbReference>
<gene>
    <name evidence="11" type="ORF">AERYTH_12345</name>
</gene>
<name>A0A0U3T471_9ACTN</name>
<dbReference type="EMBL" id="CP011502">
    <property type="protein sequence ID" value="ALX05432.1"/>
    <property type="molecule type" value="Genomic_DNA"/>
</dbReference>
<dbReference type="Proteomes" id="UP000067689">
    <property type="component" value="Chromosome"/>
</dbReference>
<dbReference type="Pfam" id="PF02463">
    <property type="entry name" value="SMC_N"/>
    <property type="match status" value="1"/>
</dbReference>
<keyword evidence="5 9" id="KW-0227">DNA damage</keyword>
<evidence type="ECO:0000256" key="1">
    <source>
        <dbReference type="ARBA" id="ARBA00003618"/>
    </source>
</evidence>
<dbReference type="OrthoDB" id="9806954at2"/>
<dbReference type="PANTHER" id="PTHR11059:SF0">
    <property type="entry name" value="DNA REPAIR PROTEIN RECN"/>
    <property type="match status" value="1"/>
</dbReference>
<dbReference type="GO" id="GO:0006281">
    <property type="term" value="P:DNA repair"/>
    <property type="evidence" value="ECO:0007669"/>
    <property type="project" value="UniProtKB-KW"/>
</dbReference>